<dbReference type="InterPro" id="IPR036259">
    <property type="entry name" value="MFS_trans_sf"/>
</dbReference>
<accession>A0A266Q1E7</accession>
<evidence type="ECO:0000256" key="7">
    <source>
        <dbReference type="SAM" id="Phobius"/>
    </source>
</evidence>
<name>A0A266Q1E7_9GAMM</name>
<dbReference type="RefSeq" id="WP_094986322.1">
    <property type="nucleotide sequence ID" value="NZ_NHNI01000004.1"/>
</dbReference>
<dbReference type="Proteomes" id="UP000216101">
    <property type="component" value="Unassembled WGS sequence"/>
</dbReference>
<protein>
    <submittedName>
        <fullName evidence="9">Biopolymer transporter ExbB</fullName>
    </submittedName>
</protein>
<dbReference type="InterPro" id="IPR002898">
    <property type="entry name" value="MotA_ExbB_proton_chnl"/>
</dbReference>
<keyword evidence="3 7" id="KW-0812">Transmembrane</keyword>
<dbReference type="EMBL" id="NHNI01000004">
    <property type="protein sequence ID" value="OZY83698.1"/>
    <property type="molecule type" value="Genomic_DNA"/>
</dbReference>
<feature type="transmembrane region" description="Helical" evidence="7">
    <location>
        <begin position="89"/>
        <end position="110"/>
    </location>
</feature>
<keyword evidence="5 7" id="KW-0472">Membrane</keyword>
<evidence type="ECO:0000256" key="3">
    <source>
        <dbReference type="ARBA" id="ARBA00022692"/>
    </source>
</evidence>
<comment type="caution">
    <text evidence="9">The sequence shown here is derived from an EMBL/GenBank/DDBJ whole genome shotgun (WGS) entry which is preliminary data.</text>
</comment>
<dbReference type="SUPFAM" id="SSF103473">
    <property type="entry name" value="MFS general substrate transporter"/>
    <property type="match status" value="1"/>
</dbReference>
<comment type="subcellular location">
    <subcellularLocation>
        <location evidence="1">Cell membrane</location>
        <topology evidence="1">Multi-pass membrane protein</topology>
    </subcellularLocation>
    <subcellularLocation>
        <location evidence="6">Membrane</location>
        <topology evidence="6">Multi-pass membrane protein</topology>
    </subcellularLocation>
</comment>
<evidence type="ECO:0000259" key="8">
    <source>
        <dbReference type="Pfam" id="PF01618"/>
    </source>
</evidence>
<keyword evidence="6" id="KW-0653">Protein transport</keyword>
<keyword evidence="2" id="KW-1003">Cell membrane</keyword>
<evidence type="ECO:0000256" key="5">
    <source>
        <dbReference type="ARBA" id="ARBA00023136"/>
    </source>
</evidence>
<keyword evidence="6" id="KW-0813">Transport</keyword>
<evidence type="ECO:0000256" key="6">
    <source>
        <dbReference type="RuleBase" id="RU004057"/>
    </source>
</evidence>
<evidence type="ECO:0000313" key="10">
    <source>
        <dbReference type="Proteomes" id="UP000216101"/>
    </source>
</evidence>
<dbReference type="AlphaFoldDB" id="A0A266Q1E7"/>
<dbReference type="GO" id="GO:0017038">
    <property type="term" value="P:protein import"/>
    <property type="evidence" value="ECO:0007669"/>
    <property type="project" value="TreeGrafter"/>
</dbReference>
<evidence type="ECO:0000256" key="1">
    <source>
        <dbReference type="ARBA" id="ARBA00004651"/>
    </source>
</evidence>
<feature type="transmembrane region" description="Helical" evidence="7">
    <location>
        <begin position="130"/>
        <end position="149"/>
    </location>
</feature>
<evidence type="ECO:0000256" key="4">
    <source>
        <dbReference type="ARBA" id="ARBA00022989"/>
    </source>
</evidence>
<dbReference type="GO" id="GO:0005886">
    <property type="term" value="C:plasma membrane"/>
    <property type="evidence" value="ECO:0007669"/>
    <property type="project" value="UniProtKB-SubCell"/>
</dbReference>
<feature type="transmembrane region" description="Helical" evidence="7">
    <location>
        <begin position="17"/>
        <end position="38"/>
    </location>
</feature>
<organism evidence="9 10">
    <name type="scientific">Cellvibrio mixtus</name>
    <dbReference type="NCBI Taxonomy" id="39650"/>
    <lineage>
        <taxon>Bacteria</taxon>
        <taxon>Pseudomonadati</taxon>
        <taxon>Pseudomonadota</taxon>
        <taxon>Gammaproteobacteria</taxon>
        <taxon>Cellvibrionales</taxon>
        <taxon>Cellvibrionaceae</taxon>
        <taxon>Cellvibrio</taxon>
    </lineage>
</organism>
<dbReference type="InterPro" id="IPR050790">
    <property type="entry name" value="ExbB/TolQ_transport"/>
</dbReference>
<dbReference type="PANTHER" id="PTHR30625">
    <property type="entry name" value="PROTEIN TOLQ"/>
    <property type="match status" value="1"/>
</dbReference>
<proteinExistence type="inferred from homology"/>
<dbReference type="PANTHER" id="PTHR30625:SF18">
    <property type="entry name" value="TONB2 ENERGY TRANSDUCTION SYSTEM INNER MEMBRANE COMPONENT EXBB"/>
    <property type="match status" value="1"/>
</dbReference>
<evidence type="ECO:0000256" key="2">
    <source>
        <dbReference type="ARBA" id="ARBA00022475"/>
    </source>
</evidence>
<feature type="domain" description="MotA/TolQ/ExbB proton channel" evidence="8">
    <location>
        <begin position="67"/>
        <end position="161"/>
    </location>
</feature>
<dbReference type="Pfam" id="PF01618">
    <property type="entry name" value="MotA_ExbB"/>
    <property type="match status" value="1"/>
</dbReference>
<gene>
    <name evidence="9" type="ORF">CBP51_20105</name>
</gene>
<comment type="similarity">
    <text evidence="6">Belongs to the exbB/tolQ family.</text>
</comment>
<sequence length="171" mass="19560">MELFTSLGDFLNTGGNVLWAIMFISFWLFFLIIERYWFYLREYPAFRARNRAAWQARSDKSSWFAEQQRKQLLSELDCLMLRNMKLIPALIALLPMMGLLGTVTGMIQVFEVMAYLGSGNPRAMANGVSAATIPTMAGMVLSLVGIPFMTELSRRYQRELRENAAAMPLFH</sequence>
<keyword evidence="4 7" id="KW-1133">Transmembrane helix</keyword>
<evidence type="ECO:0000313" key="9">
    <source>
        <dbReference type="EMBL" id="OZY83698.1"/>
    </source>
</evidence>
<keyword evidence="10" id="KW-1185">Reference proteome</keyword>
<reference evidence="10" key="1">
    <citation type="submission" date="2017-05" db="EMBL/GenBank/DDBJ databases">
        <authorList>
            <person name="Barney B.M."/>
        </authorList>
    </citation>
    <scope>NUCLEOTIDE SEQUENCE [LARGE SCALE GENOMIC DNA]</scope>
    <source>
        <strain evidence="10">PSBB022</strain>
    </source>
</reference>